<name>A0AAV4U9K9_CAEEX</name>
<comment type="similarity">
    <text evidence="1">Belongs to the cullin family.</text>
</comment>
<dbReference type="PANTHER" id="PTHR11932">
    <property type="entry name" value="CULLIN"/>
    <property type="match status" value="1"/>
</dbReference>
<reference evidence="3 4" key="1">
    <citation type="submission" date="2021-06" db="EMBL/GenBank/DDBJ databases">
        <title>Caerostris extrusa draft genome.</title>
        <authorList>
            <person name="Kono N."/>
            <person name="Arakawa K."/>
        </authorList>
    </citation>
    <scope>NUCLEOTIDE SEQUENCE [LARGE SCALE GENOMIC DNA]</scope>
</reference>
<dbReference type="InterPro" id="IPR045093">
    <property type="entry name" value="Cullin"/>
</dbReference>
<evidence type="ECO:0000256" key="1">
    <source>
        <dbReference type="ARBA" id="ARBA00006019"/>
    </source>
</evidence>
<evidence type="ECO:0000313" key="3">
    <source>
        <dbReference type="EMBL" id="GIY54438.1"/>
    </source>
</evidence>
<evidence type="ECO:0000259" key="2">
    <source>
        <dbReference type="Pfam" id="PF00888"/>
    </source>
</evidence>
<organism evidence="3 4">
    <name type="scientific">Caerostris extrusa</name>
    <name type="common">Bark spider</name>
    <name type="synonym">Caerostris bankana</name>
    <dbReference type="NCBI Taxonomy" id="172846"/>
    <lineage>
        <taxon>Eukaryota</taxon>
        <taxon>Metazoa</taxon>
        <taxon>Ecdysozoa</taxon>
        <taxon>Arthropoda</taxon>
        <taxon>Chelicerata</taxon>
        <taxon>Arachnida</taxon>
        <taxon>Araneae</taxon>
        <taxon>Araneomorphae</taxon>
        <taxon>Entelegynae</taxon>
        <taxon>Araneoidea</taxon>
        <taxon>Araneidae</taxon>
        <taxon>Caerostris</taxon>
    </lineage>
</organism>
<evidence type="ECO:0000313" key="4">
    <source>
        <dbReference type="Proteomes" id="UP001054945"/>
    </source>
</evidence>
<dbReference type="EMBL" id="BPLR01012514">
    <property type="protein sequence ID" value="GIY54438.1"/>
    <property type="molecule type" value="Genomic_DNA"/>
</dbReference>
<proteinExistence type="inferred from homology"/>
<protein>
    <submittedName>
        <fullName evidence="3">Cullin-5</fullName>
    </submittedName>
</protein>
<accession>A0AAV4U9K9</accession>
<dbReference type="InterPro" id="IPR016159">
    <property type="entry name" value="Cullin_repeat-like_dom_sf"/>
</dbReference>
<keyword evidence="4" id="KW-1185">Reference proteome</keyword>
<comment type="caution">
    <text evidence="3">The sequence shown here is derived from an EMBL/GenBank/DDBJ whole genome shotgun (WGS) entry which is preliminary data.</text>
</comment>
<gene>
    <name evidence="3" type="primary">Cul5</name>
    <name evidence="3" type="ORF">CEXT_667031</name>
</gene>
<dbReference type="GO" id="GO:0031625">
    <property type="term" value="F:ubiquitin protein ligase binding"/>
    <property type="evidence" value="ECO:0007669"/>
    <property type="project" value="InterPro"/>
</dbReference>
<dbReference type="AlphaFoldDB" id="A0AAV4U9K9"/>
<dbReference type="Gene3D" id="1.20.1310.10">
    <property type="entry name" value="Cullin Repeats"/>
    <property type="match status" value="2"/>
</dbReference>
<feature type="domain" description="Cullin N-terminal" evidence="2">
    <location>
        <begin position="3"/>
        <end position="151"/>
    </location>
</feature>
<dbReference type="SUPFAM" id="SSF74788">
    <property type="entry name" value="Cullin repeat-like"/>
    <property type="match status" value="1"/>
</dbReference>
<dbReference type="Proteomes" id="UP001054945">
    <property type="component" value="Unassembled WGS sequence"/>
</dbReference>
<dbReference type="InterPro" id="IPR001373">
    <property type="entry name" value="Cullin_N"/>
</dbReference>
<dbReference type="Pfam" id="PF00888">
    <property type="entry name" value="Cullin"/>
    <property type="match status" value="1"/>
</dbReference>
<dbReference type="GO" id="GO:0006511">
    <property type="term" value="P:ubiquitin-dependent protein catabolic process"/>
    <property type="evidence" value="ECO:0007669"/>
    <property type="project" value="InterPro"/>
</dbReference>
<sequence length="179" mass="21261">NNFKLVHQQAVTKAKWRDLFWFVNDVCLWQKRHHTVYNFLKEKLSDFIQKVQWSILVHKEDNALLKAYIAEWRKFFTQCTYLPLPFVELDKTVAEKSASDELMIDFWDQMIFSRIKQRLLNSAMKLVDSERKGEAFDSQLVIGVRSLLCTFAQILMIDYKVIMKISRSHILRLLKLSTG</sequence>
<feature type="non-terminal residue" evidence="3">
    <location>
        <position position="1"/>
    </location>
</feature>